<proteinExistence type="inferred from homology"/>
<gene>
    <name evidence="5" type="ORF">CGI_10005666</name>
</gene>
<dbReference type="InterPro" id="IPR039662">
    <property type="entry name" value="Cohesin_Scc3/SA"/>
</dbReference>
<dbReference type="InterPro" id="IPR046906">
    <property type="entry name" value="Mab-21_HhH/H2TH-like"/>
</dbReference>
<dbReference type="Pfam" id="PF21581">
    <property type="entry name" value="SCD"/>
    <property type="match status" value="1"/>
</dbReference>
<dbReference type="Pfam" id="PF20266">
    <property type="entry name" value="Mab-21_C"/>
    <property type="match status" value="1"/>
</dbReference>
<evidence type="ECO:0000256" key="2">
    <source>
        <dbReference type="ARBA" id="ARBA00008307"/>
    </source>
</evidence>
<comment type="similarity">
    <text evidence="2">Belongs to the mab-21 family.</text>
</comment>
<dbReference type="GO" id="GO:0007062">
    <property type="term" value="P:sister chromatid cohesion"/>
    <property type="evidence" value="ECO:0007669"/>
    <property type="project" value="UniProtKB-ARBA"/>
</dbReference>
<evidence type="ECO:0000256" key="4">
    <source>
        <dbReference type="SAM" id="MobiDB-lite"/>
    </source>
</evidence>
<dbReference type="GO" id="GO:0000785">
    <property type="term" value="C:chromatin"/>
    <property type="evidence" value="ECO:0007669"/>
    <property type="project" value="TreeGrafter"/>
</dbReference>
<dbReference type="Gene3D" id="1.10.1410.40">
    <property type="match status" value="1"/>
</dbReference>
<feature type="coiled-coil region" evidence="3">
    <location>
        <begin position="255"/>
        <end position="305"/>
    </location>
</feature>
<evidence type="ECO:0000256" key="1">
    <source>
        <dbReference type="ARBA" id="ARBA00005486"/>
    </source>
</evidence>
<dbReference type="PANTHER" id="PTHR11199">
    <property type="entry name" value="STROMAL ANTIGEN"/>
    <property type="match status" value="1"/>
</dbReference>
<dbReference type="SUPFAM" id="SSF48371">
    <property type="entry name" value="ARM repeat"/>
    <property type="match status" value="1"/>
</dbReference>
<organism evidence="5">
    <name type="scientific">Magallana gigas</name>
    <name type="common">Pacific oyster</name>
    <name type="synonym">Crassostrea gigas</name>
    <dbReference type="NCBI Taxonomy" id="29159"/>
    <lineage>
        <taxon>Eukaryota</taxon>
        <taxon>Metazoa</taxon>
        <taxon>Spiralia</taxon>
        <taxon>Lophotrochozoa</taxon>
        <taxon>Mollusca</taxon>
        <taxon>Bivalvia</taxon>
        <taxon>Autobranchia</taxon>
        <taxon>Pteriomorphia</taxon>
        <taxon>Ostreida</taxon>
        <taxon>Ostreoidea</taxon>
        <taxon>Ostreidae</taxon>
        <taxon>Magallana</taxon>
    </lineage>
</organism>
<dbReference type="FunCoup" id="K1PWG3">
    <property type="interactions" value="1173"/>
</dbReference>
<dbReference type="SMART" id="SM01265">
    <property type="entry name" value="Mab-21"/>
    <property type="match status" value="1"/>
</dbReference>
<dbReference type="PANTHER" id="PTHR11199:SF0">
    <property type="entry name" value="LD34181P-RELATED"/>
    <property type="match status" value="1"/>
</dbReference>
<feature type="region of interest" description="Disordered" evidence="4">
    <location>
        <begin position="35"/>
        <end position="106"/>
    </location>
</feature>
<evidence type="ECO:0000313" key="5">
    <source>
        <dbReference type="EMBL" id="EKC20655.1"/>
    </source>
</evidence>
<dbReference type="PROSITE" id="PS51425">
    <property type="entry name" value="SCD"/>
    <property type="match status" value="1"/>
</dbReference>
<dbReference type="Pfam" id="PF08514">
    <property type="entry name" value="STAG"/>
    <property type="match status" value="1"/>
</dbReference>
<dbReference type="EMBL" id="JH817363">
    <property type="protein sequence ID" value="EKC20655.1"/>
    <property type="molecule type" value="Genomic_DNA"/>
</dbReference>
<dbReference type="GO" id="GO:0008278">
    <property type="term" value="C:cohesin complex"/>
    <property type="evidence" value="ECO:0007669"/>
    <property type="project" value="TreeGrafter"/>
</dbReference>
<dbReference type="InterPro" id="IPR046903">
    <property type="entry name" value="Mab-21-like_nuc_Trfase"/>
</dbReference>
<dbReference type="InterPro" id="IPR024810">
    <property type="entry name" value="MAB21L/cGLR"/>
</dbReference>
<dbReference type="InterPro" id="IPR056396">
    <property type="entry name" value="HEAT_SCC3-SA"/>
</dbReference>
<dbReference type="InterPro" id="IPR013721">
    <property type="entry name" value="STAG"/>
</dbReference>
<dbReference type="InterPro" id="IPR016024">
    <property type="entry name" value="ARM-type_fold"/>
</dbReference>
<evidence type="ECO:0000256" key="3">
    <source>
        <dbReference type="SAM" id="Coils"/>
    </source>
</evidence>
<dbReference type="HOGENOM" id="CLU_242822_0_0_1"/>
<name>K1PWG3_MAGGI</name>
<dbReference type="InParanoid" id="K1PWG3"/>
<dbReference type="GO" id="GO:0003682">
    <property type="term" value="F:chromatin binding"/>
    <property type="evidence" value="ECO:0007669"/>
    <property type="project" value="TreeGrafter"/>
</dbReference>
<reference evidence="5" key="1">
    <citation type="journal article" date="2012" name="Nature">
        <title>The oyster genome reveals stress adaptation and complexity of shell formation.</title>
        <authorList>
            <person name="Zhang G."/>
            <person name="Fang X."/>
            <person name="Guo X."/>
            <person name="Li L."/>
            <person name="Luo R."/>
            <person name="Xu F."/>
            <person name="Yang P."/>
            <person name="Zhang L."/>
            <person name="Wang X."/>
            <person name="Qi H."/>
            <person name="Xiong Z."/>
            <person name="Que H."/>
            <person name="Xie Y."/>
            <person name="Holland P.W."/>
            <person name="Paps J."/>
            <person name="Zhu Y."/>
            <person name="Wu F."/>
            <person name="Chen Y."/>
            <person name="Wang J."/>
            <person name="Peng C."/>
            <person name="Meng J."/>
            <person name="Yang L."/>
            <person name="Liu J."/>
            <person name="Wen B."/>
            <person name="Zhang N."/>
            <person name="Huang Z."/>
            <person name="Zhu Q."/>
            <person name="Feng Y."/>
            <person name="Mount A."/>
            <person name="Hedgecock D."/>
            <person name="Xu Z."/>
            <person name="Liu Y."/>
            <person name="Domazet-Loso T."/>
            <person name="Du Y."/>
            <person name="Sun X."/>
            <person name="Zhang S."/>
            <person name="Liu B."/>
            <person name="Cheng P."/>
            <person name="Jiang X."/>
            <person name="Li J."/>
            <person name="Fan D."/>
            <person name="Wang W."/>
            <person name="Fu W."/>
            <person name="Wang T."/>
            <person name="Wang B."/>
            <person name="Zhang J."/>
            <person name="Peng Z."/>
            <person name="Li Y."/>
            <person name="Li N."/>
            <person name="Wang J."/>
            <person name="Chen M."/>
            <person name="He Y."/>
            <person name="Tan F."/>
            <person name="Song X."/>
            <person name="Zheng Q."/>
            <person name="Huang R."/>
            <person name="Yang H."/>
            <person name="Du X."/>
            <person name="Chen L."/>
            <person name="Yang M."/>
            <person name="Gaffney P.M."/>
            <person name="Wang S."/>
            <person name="Luo L."/>
            <person name="She Z."/>
            <person name="Ming Y."/>
            <person name="Huang W."/>
            <person name="Zhang S."/>
            <person name="Huang B."/>
            <person name="Zhang Y."/>
            <person name="Qu T."/>
            <person name="Ni P."/>
            <person name="Miao G."/>
            <person name="Wang J."/>
            <person name="Wang Q."/>
            <person name="Steinberg C.E."/>
            <person name="Wang H."/>
            <person name="Li N."/>
            <person name="Qian L."/>
            <person name="Zhang G."/>
            <person name="Li Y."/>
            <person name="Yang H."/>
            <person name="Liu X."/>
            <person name="Wang J."/>
            <person name="Yin Y."/>
            <person name="Wang J."/>
        </authorList>
    </citation>
    <scope>NUCLEOTIDE SEQUENCE [LARGE SCALE GENOMIC DNA]</scope>
    <source>
        <strain evidence="5">05x7-T-G4-1.051#20</strain>
    </source>
</reference>
<dbReference type="InterPro" id="IPR020839">
    <property type="entry name" value="SCD"/>
</dbReference>
<protein>
    <submittedName>
        <fullName evidence="5">Cohesin subunit SA-1</fullName>
    </submittedName>
</protein>
<sequence length="1641" mass="187885">MAFHIIECRADTMPLWSDGDFSDKNFEKPHMNHVVMRGARKAKPENDSDSDFEEPMSVSGAGSGRGRKRGSGRGGSAVKRPRQTGAAARNRKKSEDEEDSGTGSLFDVVKSGKASLQSTVDEWIESYKNDRDTALVELIQFFIQGSGCKGTITPFMYANQEHAEIIRKMTEEFDEDSGDYPLIMSGPNWKRFRVNFCEFVQVLVRQCQYSIIYDQYMMDNIISLLTGLTDSQVRAFRHTSTLAAMKLMTALVDVALNLSINLDNTQRQYEAERQKQQPKRANDRLEMLLQRRQELEENQAEIRNMLTYIFKGVFVHRYRDSQPEIRSICMAEIGTWMKKYPNMFLDDGYLKYVGWTLYDKSGEVRLCCLKSLQPLYDTEELATKLELFTNRFKDRIVEMTLDKEHEVAVQAIKLVISILQFNEQILADKDCENVYELVYSSHRHVAQAAGEFLNAKLLQLHEHGAYLVDSLWEINDMMKDWECMTDLLLEEPAKGEEYMDDKQETSLIEIMVCCVRQAATGESPVGRGTSKKLTSKENKQVLEDKTRLTEHFIATLPQLLLKYLMDGEKVANLLQIPQYFDLDIYTTSRQEKNLELLLRYLHEIMEKHTDSEVLEAASKCYESLCSEEFAIAGKCDVARKTLIDSLIAKFKESMHDFFAEGEEPDDDEIFALLACLKRIEALYSCHDLNSWDIWDDIFHIIKSGNDSQGIPEEIVCKALACGSQALLWYLNKLDEANPNKNEMKSLRKRLNDMMKYCHDLLFHQQDKVGEEAYITICDLLVMFSRHLGEINEVMRPLVYEPDKNLQQQLSNFLTEKVFIEDDDDDIDENVKIEELHKRRNFLASFCKLVIYNIVQIRMAADMFKHYMKFYNDYGDIIKATLGKAREINKVSTAKTLALSLTQLYKELQMEMGAVDRSSEAFQSLKELSRRFALSFGLDQVKNREAVAAMHKEGIVFSLHVDEHHDLSTPPPNLSFLEVICEFTNKLMKQDKKVVLHYLDKHLPGGMMPQSRSEEWQSLFTYRNSLSQGDGEVHPITLKQATQRRYANKRKQIDVSDHDSNMSDWVDMSVGTPAPGVPVMASTAIKRRRMDEESVGGASEQSEDFQESYIGGAPPTPHMSWMTAQKGQTGAQRHMEAAYGHYRQGGNLPPMETEGSEASIGDFESPRSHVMPPGYYGDGTQNIEDPSHSGVIHHLPPVQVPGMQHMSESVFAVLCHIVGTSQLVAIRRETKDIKEMVKRRVTSNDEVIEMVSGSNREGFRLEGSDVDIMYWPNNHRVIMDMSQSEYYNTANTTLILSDSSESPPGFSLLQLLTPPTSRYVFSALVIMNDRVYISSSLYRHLTCSSIYPNFTVHGPCGTGKVGYYEYDTAMCFVCDSWPSSASSWIDRCHSWPNPEVVHDIVRNGCHFVAIGHPLGPNENQEWRISFSQAEYKLVYSMNHCQFLTYGLLKVFLKEVINQQSEDTNKLLCSYHMKTTIFWVIQQNMLPHWCPQNLLAGFWVCFKLLLKWVHNGICPNFFIPQNNLFLTKVNGSSQNRLFLQLHELYKKGLACLLQSSSIRHIDTTLSQAALDELQVLVHHDQGLYVDDIFRDISWEILGICQQITGNLQAALYSYQQSLTQLPWNGIQTATRRRIQDVVSQLNN</sequence>
<dbReference type="GO" id="GO:0005634">
    <property type="term" value="C:nucleus"/>
    <property type="evidence" value="ECO:0007669"/>
    <property type="project" value="TreeGrafter"/>
</dbReference>
<accession>K1PWG3</accession>
<dbReference type="Pfam" id="PF24571">
    <property type="entry name" value="HEAT_SCC3-SA"/>
    <property type="match status" value="1"/>
</dbReference>
<comment type="similarity">
    <text evidence="1">Belongs to the SCC3 family.</text>
</comment>
<dbReference type="Pfam" id="PF03281">
    <property type="entry name" value="Mab-21"/>
    <property type="match status" value="1"/>
</dbReference>
<keyword evidence="3" id="KW-0175">Coiled coil</keyword>